<dbReference type="SUPFAM" id="SSF51351">
    <property type="entry name" value="Triosephosphate isomerase (TIM)"/>
    <property type="match status" value="1"/>
</dbReference>
<dbReference type="UniPathway" id="UPA00109">
    <property type="reaction ID" value="UER00189"/>
</dbReference>
<proteinExistence type="inferred from homology"/>
<dbReference type="PROSITE" id="PS51440">
    <property type="entry name" value="TIM_2"/>
    <property type="match status" value="1"/>
</dbReference>
<dbReference type="AlphaFoldDB" id="A0A2H0CGK9"/>
<dbReference type="GO" id="GO:0005829">
    <property type="term" value="C:cytosol"/>
    <property type="evidence" value="ECO:0007669"/>
    <property type="project" value="TreeGrafter"/>
</dbReference>
<name>A0A2H0CGK9_9BACT</name>
<dbReference type="PROSITE" id="PS00171">
    <property type="entry name" value="TIM_1"/>
    <property type="match status" value="1"/>
</dbReference>
<dbReference type="Pfam" id="PF00121">
    <property type="entry name" value="TIM"/>
    <property type="match status" value="1"/>
</dbReference>
<comment type="subunit">
    <text evidence="3">Homodimer.</text>
</comment>
<gene>
    <name evidence="4" type="ORF">COW91_01550</name>
</gene>
<comment type="caution">
    <text evidence="4">The sequence shown here is derived from an EMBL/GenBank/DDBJ whole genome shotgun (WGS) entry which is preliminary data.</text>
</comment>
<organism evidence="4 5">
    <name type="scientific">Candidatus Nomurabacteria bacterium CG22_combo_CG10-13_8_21_14_all_32_8</name>
    <dbReference type="NCBI Taxonomy" id="1974732"/>
    <lineage>
        <taxon>Bacteria</taxon>
        <taxon>Candidatus Nomuraibacteriota</taxon>
    </lineage>
</organism>
<dbReference type="InterPro" id="IPR035990">
    <property type="entry name" value="TIM_sf"/>
</dbReference>
<dbReference type="GO" id="GO:0006094">
    <property type="term" value="P:gluconeogenesis"/>
    <property type="evidence" value="ECO:0007669"/>
    <property type="project" value="UniProtKB-UniPathway"/>
</dbReference>
<keyword evidence="3" id="KW-0963">Cytoplasm</keyword>
<dbReference type="CDD" id="cd00311">
    <property type="entry name" value="TIM"/>
    <property type="match status" value="1"/>
</dbReference>
<keyword evidence="3" id="KW-0312">Gluconeogenesis</keyword>
<reference evidence="4 5" key="1">
    <citation type="submission" date="2017-09" db="EMBL/GenBank/DDBJ databases">
        <title>Depth-based differentiation of microbial function through sediment-hosted aquifers and enrichment of novel symbionts in the deep terrestrial subsurface.</title>
        <authorList>
            <person name="Probst A.J."/>
            <person name="Ladd B."/>
            <person name="Jarett J.K."/>
            <person name="Geller-Mcgrath D.E."/>
            <person name="Sieber C.M."/>
            <person name="Emerson J.B."/>
            <person name="Anantharaman K."/>
            <person name="Thomas B.C."/>
            <person name="Malmstrom R."/>
            <person name="Stieglmeier M."/>
            <person name="Klingl A."/>
            <person name="Woyke T."/>
            <person name="Ryan C.M."/>
            <person name="Banfield J.F."/>
        </authorList>
    </citation>
    <scope>NUCLEOTIDE SEQUENCE [LARGE SCALE GENOMIC DNA]</scope>
    <source>
        <strain evidence="4">CG22_combo_CG10-13_8_21_14_all_32_8</strain>
    </source>
</reference>
<comment type="catalytic activity">
    <reaction evidence="3">
        <text>D-glyceraldehyde 3-phosphate = dihydroxyacetone phosphate</text>
        <dbReference type="Rhea" id="RHEA:18585"/>
        <dbReference type="ChEBI" id="CHEBI:57642"/>
        <dbReference type="ChEBI" id="CHEBI:59776"/>
        <dbReference type="EC" id="5.3.1.1"/>
    </reaction>
</comment>
<comment type="similarity">
    <text evidence="1 3">Belongs to the triosephosphate isomerase family.</text>
</comment>
<evidence type="ECO:0000313" key="5">
    <source>
        <dbReference type="Proteomes" id="UP000229176"/>
    </source>
</evidence>
<dbReference type="InterPro" id="IPR020861">
    <property type="entry name" value="Triosephosphate_isomerase_AS"/>
</dbReference>
<comment type="subcellular location">
    <subcellularLocation>
        <location evidence="3">Cytoplasm</location>
    </subcellularLocation>
</comment>
<dbReference type="EC" id="5.3.1.1" evidence="3"/>
<dbReference type="GO" id="GO:0046166">
    <property type="term" value="P:glyceraldehyde-3-phosphate biosynthetic process"/>
    <property type="evidence" value="ECO:0007669"/>
    <property type="project" value="TreeGrafter"/>
</dbReference>
<keyword evidence="2 3" id="KW-0413">Isomerase</keyword>
<dbReference type="Proteomes" id="UP000229176">
    <property type="component" value="Unassembled WGS sequence"/>
</dbReference>
<accession>A0A2H0CGK9</accession>
<dbReference type="GO" id="GO:0006096">
    <property type="term" value="P:glycolytic process"/>
    <property type="evidence" value="ECO:0007669"/>
    <property type="project" value="UniProtKB-UniRule"/>
</dbReference>
<evidence type="ECO:0000313" key="4">
    <source>
        <dbReference type="EMBL" id="PIP69034.1"/>
    </source>
</evidence>
<evidence type="ECO:0000256" key="2">
    <source>
        <dbReference type="ARBA" id="ARBA00023235"/>
    </source>
</evidence>
<dbReference type="InterPro" id="IPR013785">
    <property type="entry name" value="Aldolase_TIM"/>
</dbReference>
<dbReference type="NCBIfam" id="TIGR00419">
    <property type="entry name" value="tim"/>
    <property type="match status" value="1"/>
</dbReference>
<keyword evidence="3" id="KW-0324">Glycolysis</keyword>
<comment type="pathway">
    <text evidence="3">Carbohydrate biosynthesis; gluconeogenesis.</text>
</comment>
<protein>
    <recommendedName>
        <fullName evidence="3">Triosephosphate isomerase</fullName>
        <ecNumber evidence="3">5.3.1.1</ecNumber>
    </recommendedName>
</protein>
<dbReference type="Gene3D" id="3.20.20.70">
    <property type="entry name" value="Aldolase class I"/>
    <property type="match status" value="1"/>
</dbReference>
<dbReference type="GO" id="GO:0019563">
    <property type="term" value="P:glycerol catabolic process"/>
    <property type="evidence" value="ECO:0007669"/>
    <property type="project" value="TreeGrafter"/>
</dbReference>
<dbReference type="GO" id="GO:0004807">
    <property type="term" value="F:triose-phosphate isomerase activity"/>
    <property type="evidence" value="ECO:0007669"/>
    <property type="project" value="UniProtKB-UniRule"/>
</dbReference>
<comment type="pathway">
    <text evidence="3">Carbohydrate degradation; glycolysis; D-glyceraldehyde 3-phosphate from glycerone phosphate: step 1/1.</text>
</comment>
<sequence length="267" mass="30046">MSKNTVNKVTKKIVCGNWKMNPLSLKEAEKLLIEISKSFSLIKKTEIIICPPFIYLEPLRRLLKAKSYKLKPNLGAQDSFWGDKGAYTGEISVEMLYNIGARYVILGHSERRALGENNNDINKKIKASISAGLRPILCVGESIRDENHEYLNFIKMQIEECLNGISKDSISKVIIAYEPIWAIGKGSYPATPEEFREMNIFIRKILNDKFGAKMIGKIRIIYGGSADEKNTEGFIKDGEADGFLLGRASLDAKKFSKIVEICETLDK</sequence>
<evidence type="ECO:0000256" key="1">
    <source>
        <dbReference type="ARBA" id="ARBA00007422"/>
    </source>
</evidence>
<evidence type="ECO:0000256" key="3">
    <source>
        <dbReference type="RuleBase" id="RU363013"/>
    </source>
</evidence>
<dbReference type="PANTHER" id="PTHR21139">
    <property type="entry name" value="TRIOSEPHOSPHATE ISOMERASE"/>
    <property type="match status" value="1"/>
</dbReference>
<dbReference type="EMBL" id="PCTI01000021">
    <property type="protein sequence ID" value="PIP69034.1"/>
    <property type="molecule type" value="Genomic_DNA"/>
</dbReference>
<dbReference type="PANTHER" id="PTHR21139:SF42">
    <property type="entry name" value="TRIOSEPHOSPHATE ISOMERASE"/>
    <property type="match status" value="1"/>
</dbReference>
<dbReference type="UniPathway" id="UPA00138"/>
<dbReference type="InterPro" id="IPR000652">
    <property type="entry name" value="Triosephosphate_isomerase"/>
</dbReference>